<keyword evidence="2" id="KW-1185">Reference proteome</keyword>
<comment type="caution">
    <text evidence="1">The sequence shown here is derived from an EMBL/GenBank/DDBJ whole genome shotgun (WGS) entry which is preliminary data.</text>
</comment>
<dbReference type="Proteomes" id="UP001055811">
    <property type="component" value="Linkage Group LG02"/>
</dbReference>
<name>A0ACB9GGU3_CICIN</name>
<evidence type="ECO:0000313" key="1">
    <source>
        <dbReference type="EMBL" id="KAI3782398.1"/>
    </source>
</evidence>
<dbReference type="EMBL" id="CM042010">
    <property type="protein sequence ID" value="KAI3782398.1"/>
    <property type="molecule type" value="Genomic_DNA"/>
</dbReference>
<reference evidence="1 2" key="2">
    <citation type="journal article" date="2022" name="Mol. Ecol. Resour.">
        <title>The genomes of chicory, endive, great burdock and yacon provide insights into Asteraceae paleo-polyploidization history and plant inulin production.</title>
        <authorList>
            <person name="Fan W."/>
            <person name="Wang S."/>
            <person name="Wang H."/>
            <person name="Wang A."/>
            <person name="Jiang F."/>
            <person name="Liu H."/>
            <person name="Zhao H."/>
            <person name="Xu D."/>
            <person name="Zhang Y."/>
        </authorList>
    </citation>
    <scope>NUCLEOTIDE SEQUENCE [LARGE SCALE GENOMIC DNA]</scope>
    <source>
        <strain evidence="2">cv. Punajuju</strain>
        <tissue evidence="1">Leaves</tissue>
    </source>
</reference>
<reference evidence="2" key="1">
    <citation type="journal article" date="2022" name="Mol. Ecol. Resour.">
        <title>The genomes of chicory, endive, great burdock and yacon provide insights into Asteraceae palaeo-polyploidization history and plant inulin production.</title>
        <authorList>
            <person name="Fan W."/>
            <person name="Wang S."/>
            <person name="Wang H."/>
            <person name="Wang A."/>
            <person name="Jiang F."/>
            <person name="Liu H."/>
            <person name="Zhao H."/>
            <person name="Xu D."/>
            <person name="Zhang Y."/>
        </authorList>
    </citation>
    <scope>NUCLEOTIDE SEQUENCE [LARGE SCALE GENOMIC DNA]</scope>
    <source>
        <strain evidence="2">cv. Punajuju</strain>
    </source>
</reference>
<accession>A0ACB9GGU3</accession>
<organism evidence="1 2">
    <name type="scientific">Cichorium intybus</name>
    <name type="common">Chicory</name>
    <dbReference type="NCBI Taxonomy" id="13427"/>
    <lineage>
        <taxon>Eukaryota</taxon>
        <taxon>Viridiplantae</taxon>
        <taxon>Streptophyta</taxon>
        <taxon>Embryophyta</taxon>
        <taxon>Tracheophyta</taxon>
        <taxon>Spermatophyta</taxon>
        <taxon>Magnoliopsida</taxon>
        <taxon>eudicotyledons</taxon>
        <taxon>Gunneridae</taxon>
        <taxon>Pentapetalae</taxon>
        <taxon>asterids</taxon>
        <taxon>campanulids</taxon>
        <taxon>Asterales</taxon>
        <taxon>Asteraceae</taxon>
        <taxon>Cichorioideae</taxon>
        <taxon>Cichorieae</taxon>
        <taxon>Cichoriinae</taxon>
        <taxon>Cichorium</taxon>
    </lineage>
</organism>
<protein>
    <submittedName>
        <fullName evidence="1">Uncharacterized protein</fullName>
    </submittedName>
</protein>
<sequence length="116" mass="12824">MLRHLGTRLDLPRALSLFPAIVDVGRDVAEELLSAQTKRATMEKKAAAASVAAEDFPHRFESGDMAEVSIQKIESDSYGYMPNTVFLRHLNTELTASFLPVSYWSTDIVCGIYKGS</sequence>
<gene>
    <name evidence="1" type="ORF">L2E82_12443</name>
</gene>
<evidence type="ECO:0000313" key="2">
    <source>
        <dbReference type="Proteomes" id="UP001055811"/>
    </source>
</evidence>
<proteinExistence type="predicted"/>